<proteinExistence type="predicted"/>
<protein>
    <recommendedName>
        <fullName evidence="1">YHS domain-containing protein</fullName>
    </recommendedName>
</protein>
<dbReference type="InterPro" id="IPR007029">
    <property type="entry name" value="YHS_dom"/>
</dbReference>
<dbReference type="KEGG" id="ccot:CCAX7_51390"/>
<dbReference type="EMBL" id="AP025739">
    <property type="protein sequence ID" value="BDI33088.1"/>
    <property type="molecule type" value="Genomic_DNA"/>
</dbReference>
<dbReference type="AlphaFoldDB" id="A0A402CPA3"/>
<evidence type="ECO:0000313" key="2">
    <source>
        <dbReference type="EMBL" id="BDI33088.1"/>
    </source>
</evidence>
<dbReference type="Proteomes" id="UP000287394">
    <property type="component" value="Chromosome"/>
</dbReference>
<accession>A0A402CPA3</accession>
<keyword evidence="3" id="KW-1185">Reference proteome</keyword>
<sequence length="76" mass="8051">MTTIKNIAALAVCAALAAGTIVHAETLTCPVTKLSIASPKAAVGKSTYKHKTYYFCTSNCKMLFDKNPAKFAGKSH</sequence>
<dbReference type="Gene3D" id="1.10.620.20">
    <property type="entry name" value="Ribonucleotide Reductase, subunit A"/>
    <property type="match status" value="1"/>
</dbReference>
<dbReference type="RefSeq" id="WP_119319242.1">
    <property type="nucleotide sequence ID" value="NZ_AP025739.1"/>
</dbReference>
<reference evidence="2 3" key="1">
    <citation type="journal article" date="2019" name="Int. J. Syst. Evol. Microbiol.">
        <title>Capsulimonas corticalis gen. nov., sp. nov., an aerobic capsulated bacterium, of a novel bacterial order, Capsulimonadales ord. nov., of the class Armatimonadia of the phylum Armatimonadetes.</title>
        <authorList>
            <person name="Li J."/>
            <person name="Kudo C."/>
            <person name="Tonouchi A."/>
        </authorList>
    </citation>
    <scope>NUCLEOTIDE SEQUENCE [LARGE SCALE GENOMIC DNA]</scope>
    <source>
        <strain evidence="2 3">AX-7</strain>
    </source>
</reference>
<name>A0A402CPA3_9BACT</name>
<dbReference type="Pfam" id="PF04945">
    <property type="entry name" value="YHS"/>
    <property type="match status" value="1"/>
</dbReference>
<dbReference type="InterPro" id="IPR012348">
    <property type="entry name" value="RNR-like"/>
</dbReference>
<organism evidence="2 3">
    <name type="scientific">Capsulimonas corticalis</name>
    <dbReference type="NCBI Taxonomy" id="2219043"/>
    <lineage>
        <taxon>Bacteria</taxon>
        <taxon>Bacillati</taxon>
        <taxon>Armatimonadota</taxon>
        <taxon>Armatimonadia</taxon>
        <taxon>Capsulimonadales</taxon>
        <taxon>Capsulimonadaceae</taxon>
        <taxon>Capsulimonas</taxon>
    </lineage>
</organism>
<feature type="domain" description="YHS" evidence="1">
    <location>
        <begin position="44"/>
        <end position="73"/>
    </location>
</feature>
<evidence type="ECO:0000259" key="1">
    <source>
        <dbReference type="Pfam" id="PF04945"/>
    </source>
</evidence>
<gene>
    <name evidence="2" type="ORF">CCAX7_51390</name>
</gene>
<dbReference type="OrthoDB" id="9809270at2"/>
<evidence type="ECO:0000313" key="3">
    <source>
        <dbReference type="Proteomes" id="UP000287394"/>
    </source>
</evidence>
<dbReference type="GO" id="GO:0016491">
    <property type="term" value="F:oxidoreductase activity"/>
    <property type="evidence" value="ECO:0007669"/>
    <property type="project" value="InterPro"/>
</dbReference>